<keyword evidence="2" id="KW-0964">Secreted</keyword>
<dbReference type="Pfam" id="PF00353">
    <property type="entry name" value="HemolysinCabind"/>
    <property type="match status" value="3"/>
</dbReference>
<accession>A0ABR8IVW1</accession>
<dbReference type="SUPFAM" id="SSF51120">
    <property type="entry name" value="beta-Roll"/>
    <property type="match status" value="3"/>
</dbReference>
<protein>
    <submittedName>
        <fullName evidence="3">Calcium-binding protein</fullName>
    </submittedName>
</protein>
<comment type="caution">
    <text evidence="3">The sequence shown here is derived from an EMBL/GenBank/DDBJ whole genome shotgun (WGS) entry which is preliminary data.</text>
</comment>
<proteinExistence type="predicted"/>
<dbReference type="InterPro" id="IPR001343">
    <property type="entry name" value="Hemolysn_Ca-bd"/>
</dbReference>
<dbReference type="InterPro" id="IPR011049">
    <property type="entry name" value="Serralysin-like_metalloprot_C"/>
</dbReference>
<dbReference type="Proteomes" id="UP000660381">
    <property type="component" value="Unassembled WGS sequence"/>
</dbReference>
<name>A0ABR8IVW1_9NOST</name>
<dbReference type="InterPro" id="IPR050557">
    <property type="entry name" value="RTX_toxin/Mannuronan_C5-epim"/>
</dbReference>
<evidence type="ECO:0000313" key="4">
    <source>
        <dbReference type="Proteomes" id="UP000660381"/>
    </source>
</evidence>
<sequence length="451" mass="45177">MAIFNIFDGFYTVDGTVVPNPSNATVIGTGSKDLFASFTTNTKVKAGAGDDILRGAEGARLEGEAGNDNFDLTGPSGVYIGGAGDDYYQVYDVITYTALNINESGGGNDTVFSTRDFSLSTGAAGVTLISGTQIEYLTLGGSAVVGQGNNLANEINGNGSDNILSGLAGVDRINGGLGNDIIDGGADNDQLFGNQGDDILIAGTGADLVSGGLGDDSYIIDSLDNVIENGGEGIDSVDVNVLGTGNTWTNIASEVEFINISGANVANVRQNSSVDTTIIGNSAANILTGGAGDDTLAGKAGNDTLIGGSGADIFEFGGQALAVDPVTGLLEETGNTLGFSGLTSTTVGKDKITGFVSGIDGIDLQVDTFAALAAAASVGLDLSAVANGFISVNQANNSGLDTQDAYIVYNRGTGDLFYNENLSAFGTGAGGVFANLGAGTVLAATDLFLIG</sequence>
<gene>
    <name evidence="3" type="ORF">H6G68_00245</name>
</gene>
<keyword evidence="4" id="KW-1185">Reference proteome</keyword>
<dbReference type="PRINTS" id="PR00313">
    <property type="entry name" value="CABNDNGRPT"/>
</dbReference>
<dbReference type="EMBL" id="JACJTQ010000001">
    <property type="protein sequence ID" value="MBD2690197.1"/>
    <property type="molecule type" value="Genomic_DNA"/>
</dbReference>
<dbReference type="PANTHER" id="PTHR38340">
    <property type="entry name" value="S-LAYER PROTEIN"/>
    <property type="match status" value="1"/>
</dbReference>
<dbReference type="PROSITE" id="PS00330">
    <property type="entry name" value="HEMOLYSIN_CALCIUM"/>
    <property type="match status" value="1"/>
</dbReference>
<evidence type="ECO:0000256" key="1">
    <source>
        <dbReference type="ARBA" id="ARBA00004613"/>
    </source>
</evidence>
<evidence type="ECO:0000313" key="3">
    <source>
        <dbReference type="EMBL" id="MBD2690197.1"/>
    </source>
</evidence>
<evidence type="ECO:0000256" key="2">
    <source>
        <dbReference type="ARBA" id="ARBA00022525"/>
    </source>
</evidence>
<dbReference type="PANTHER" id="PTHR38340:SF1">
    <property type="entry name" value="S-LAYER PROTEIN"/>
    <property type="match status" value="1"/>
</dbReference>
<organism evidence="3 4">
    <name type="scientific">Anabaena catenula FACHB-362</name>
    <dbReference type="NCBI Taxonomy" id="2692877"/>
    <lineage>
        <taxon>Bacteria</taxon>
        <taxon>Bacillati</taxon>
        <taxon>Cyanobacteriota</taxon>
        <taxon>Cyanophyceae</taxon>
        <taxon>Nostocales</taxon>
        <taxon>Nostocaceae</taxon>
        <taxon>Anabaena</taxon>
    </lineage>
</organism>
<dbReference type="RefSeq" id="WP_190904827.1">
    <property type="nucleotide sequence ID" value="NZ_JACJTQ010000001.1"/>
</dbReference>
<dbReference type="Gene3D" id="2.150.10.10">
    <property type="entry name" value="Serralysin-like metalloprotease, C-terminal"/>
    <property type="match status" value="2"/>
</dbReference>
<comment type="subcellular location">
    <subcellularLocation>
        <location evidence="1">Secreted</location>
    </subcellularLocation>
</comment>
<dbReference type="InterPro" id="IPR018511">
    <property type="entry name" value="Hemolysin-typ_Ca-bd_CS"/>
</dbReference>
<reference evidence="3 4" key="1">
    <citation type="journal article" date="2020" name="ISME J.">
        <title>Comparative genomics reveals insights into cyanobacterial evolution and habitat adaptation.</title>
        <authorList>
            <person name="Chen M.Y."/>
            <person name="Teng W.K."/>
            <person name="Zhao L."/>
            <person name="Hu C.X."/>
            <person name="Zhou Y.K."/>
            <person name="Han B.P."/>
            <person name="Song L.R."/>
            <person name="Shu W.S."/>
        </authorList>
    </citation>
    <scope>NUCLEOTIDE SEQUENCE [LARGE SCALE GENOMIC DNA]</scope>
    <source>
        <strain evidence="3 4">FACHB-362</strain>
    </source>
</reference>